<evidence type="ECO:0000313" key="1">
    <source>
        <dbReference type="EMBL" id="SFI56895.1"/>
    </source>
</evidence>
<dbReference type="AlphaFoldDB" id="A0A1I3JAF0"/>
<name>A0A1I3JAF0_9RHOB</name>
<dbReference type="OrthoDB" id="7858312at2"/>
<keyword evidence="2" id="KW-1185">Reference proteome</keyword>
<protein>
    <recommendedName>
        <fullName evidence="3">Lipoprotein</fullName>
    </recommendedName>
</protein>
<dbReference type="Proteomes" id="UP000199630">
    <property type="component" value="Unassembled WGS sequence"/>
</dbReference>
<organism evidence="1 2">
    <name type="scientific">Celeribacter neptunius</name>
    <dbReference type="NCBI Taxonomy" id="588602"/>
    <lineage>
        <taxon>Bacteria</taxon>
        <taxon>Pseudomonadati</taxon>
        <taxon>Pseudomonadota</taxon>
        <taxon>Alphaproteobacteria</taxon>
        <taxon>Rhodobacterales</taxon>
        <taxon>Roseobacteraceae</taxon>
        <taxon>Celeribacter</taxon>
    </lineage>
</organism>
<dbReference type="PROSITE" id="PS51257">
    <property type="entry name" value="PROKAR_LIPOPROTEIN"/>
    <property type="match status" value="1"/>
</dbReference>
<dbReference type="EMBL" id="FORH01000001">
    <property type="protein sequence ID" value="SFI56895.1"/>
    <property type="molecule type" value="Genomic_DNA"/>
</dbReference>
<proteinExistence type="predicted"/>
<reference evidence="2" key="1">
    <citation type="submission" date="2016-10" db="EMBL/GenBank/DDBJ databases">
        <authorList>
            <person name="Varghese N."/>
            <person name="Submissions S."/>
        </authorList>
    </citation>
    <scope>NUCLEOTIDE SEQUENCE [LARGE SCALE GENOMIC DNA]</scope>
    <source>
        <strain evidence="2">DSM 26471</strain>
    </source>
</reference>
<dbReference type="RefSeq" id="WP_143093012.1">
    <property type="nucleotide sequence ID" value="NZ_FORH01000001.1"/>
</dbReference>
<sequence length="140" mass="15330">MKSMAAILPLTVLTACQMDQANEAMRGMSQDRMVVARAAFRDMGSEELAGMLLLSKDIADVCDGIEIHGQVRTFLSSRVERQPFSDPAVNRTRFETALTGFSERHGIHGQADEKAFCAAARVEMKAMTPLGATLREGRPQ</sequence>
<gene>
    <name evidence="1" type="ORF">SAMN04487991_0284</name>
</gene>
<evidence type="ECO:0008006" key="3">
    <source>
        <dbReference type="Google" id="ProtNLM"/>
    </source>
</evidence>
<dbReference type="STRING" id="588602.SAMN04487991_0284"/>
<evidence type="ECO:0000313" key="2">
    <source>
        <dbReference type="Proteomes" id="UP000199630"/>
    </source>
</evidence>
<accession>A0A1I3JAF0</accession>